<evidence type="ECO:0008006" key="4">
    <source>
        <dbReference type="Google" id="ProtNLM"/>
    </source>
</evidence>
<dbReference type="InterPro" id="IPR052471">
    <property type="entry name" value="PBI_I9"/>
</dbReference>
<accession>A0A165TLD0</accession>
<dbReference type="OrthoDB" id="5518345at2759"/>
<proteinExistence type="inferred from homology"/>
<keyword evidence="3" id="KW-1185">Reference proteome</keyword>
<sequence>MTGRYIVVFKESASSDEINKYADEVSKAGGEVKDRYDSVLKGFSATIPAQFLLQLQTNLQDGPIDYIGVFCSFVLPGSVADMHIAEPDGVVTTQ</sequence>
<organism evidence="2 3">
    <name type="scientific">Neolentinus lepideus HHB14362 ss-1</name>
    <dbReference type="NCBI Taxonomy" id="1314782"/>
    <lineage>
        <taxon>Eukaryota</taxon>
        <taxon>Fungi</taxon>
        <taxon>Dikarya</taxon>
        <taxon>Basidiomycota</taxon>
        <taxon>Agaricomycotina</taxon>
        <taxon>Agaricomycetes</taxon>
        <taxon>Gloeophyllales</taxon>
        <taxon>Gloeophyllaceae</taxon>
        <taxon>Neolentinus</taxon>
    </lineage>
</organism>
<dbReference type="InterPro" id="IPR037045">
    <property type="entry name" value="S8pro/Inhibitor_I9_sf"/>
</dbReference>
<dbReference type="STRING" id="1314782.A0A165TLD0"/>
<dbReference type="Gene3D" id="3.30.70.80">
    <property type="entry name" value="Peptidase S8 propeptide/proteinase inhibitor I9"/>
    <property type="match status" value="1"/>
</dbReference>
<protein>
    <recommendedName>
        <fullName evidence="4">Inhibitor I9 domain-containing protein</fullName>
    </recommendedName>
</protein>
<evidence type="ECO:0000256" key="1">
    <source>
        <dbReference type="ARBA" id="ARBA00038069"/>
    </source>
</evidence>
<dbReference type="GO" id="GO:0042144">
    <property type="term" value="P:vacuole fusion, non-autophagic"/>
    <property type="evidence" value="ECO:0007669"/>
    <property type="project" value="TreeGrafter"/>
</dbReference>
<gene>
    <name evidence="2" type="ORF">NEOLEDRAFT_214337</name>
</gene>
<evidence type="ECO:0000313" key="3">
    <source>
        <dbReference type="Proteomes" id="UP000076761"/>
    </source>
</evidence>
<evidence type="ECO:0000313" key="2">
    <source>
        <dbReference type="EMBL" id="KZT26846.1"/>
    </source>
</evidence>
<dbReference type="AlphaFoldDB" id="A0A165TLD0"/>
<comment type="similarity">
    <text evidence="1">Belongs to the protease inhibitor I9 family.</text>
</comment>
<dbReference type="Proteomes" id="UP000076761">
    <property type="component" value="Unassembled WGS sequence"/>
</dbReference>
<dbReference type="PANTHER" id="PTHR28288">
    <property type="entry name" value="PROTEASE B INHIBITOR 2"/>
    <property type="match status" value="1"/>
</dbReference>
<dbReference type="EMBL" id="KV425565">
    <property type="protein sequence ID" value="KZT26846.1"/>
    <property type="molecule type" value="Genomic_DNA"/>
</dbReference>
<dbReference type="GO" id="GO:0004866">
    <property type="term" value="F:endopeptidase inhibitor activity"/>
    <property type="evidence" value="ECO:0007669"/>
    <property type="project" value="TreeGrafter"/>
</dbReference>
<name>A0A165TLD0_9AGAM</name>
<reference evidence="2 3" key="1">
    <citation type="journal article" date="2016" name="Mol. Biol. Evol.">
        <title>Comparative Genomics of Early-Diverging Mushroom-Forming Fungi Provides Insights into the Origins of Lignocellulose Decay Capabilities.</title>
        <authorList>
            <person name="Nagy L.G."/>
            <person name="Riley R."/>
            <person name="Tritt A."/>
            <person name="Adam C."/>
            <person name="Daum C."/>
            <person name="Floudas D."/>
            <person name="Sun H."/>
            <person name="Yadav J.S."/>
            <person name="Pangilinan J."/>
            <person name="Larsson K.H."/>
            <person name="Matsuura K."/>
            <person name="Barry K."/>
            <person name="Labutti K."/>
            <person name="Kuo R."/>
            <person name="Ohm R.A."/>
            <person name="Bhattacharya S.S."/>
            <person name="Shirouzu T."/>
            <person name="Yoshinaga Y."/>
            <person name="Martin F.M."/>
            <person name="Grigoriev I.V."/>
            <person name="Hibbett D.S."/>
        </authorList>
    </citation>
    <scope>NUCLEOTIDE SEQUENCE [LARGE SCALE GENOMIC DNA]</scope>
    <source>
        <strain evidence="2 3">HHB14362 ss-1</strain>
    </source>
</reference>
<dbReference type="InParanoid" id="A0A165TLD0"/>
<dbReference type="SUPFAM" id="SSF54897">
    <property type="entry name" value="Protease propeptides/inhibitors"/>
    <property type="match status" value="1"/>
</dbReference>
<dbReference type="PANTHER" id="PTHR28288:SF2">
    <property type="entry name" value="PROTEASE B INHIBITOR 2"/>
    <property type="match status" value="1"/>
</dbReference>